<dbReference type="EMBL" id="BARW01043168">
    <property type="protein sequence ID" value="GAJ18205.1"/>
    <property type="molecule type" value="Genomic_DNA"/>
</dbReference>
<accession>X1VZC3</accession>
<name>X1VZC3_9ZZZZ</name>
<evidence type="ECO:0000313" key="1">
    <source>
        <dbReference type="EMBL" id="GAJ18205.1"/>
    </source>
</evidence>
<organism evidence="1">
    <name type="scientific">marine sediment metagenome</name>
    <dbReference type="NCBI Taxonomy" id="412755"/>
    <lineage>
        <taxon>unclassified sequences</taxon>
        <taxon>metagenomes</taxon>
        <taxon>ecological metagenomes</taxon>
    </lineage>
</organism>
<reference evidence="1" key="1">
    <citation type="journal article" date="2014" name="Front. Microbiol.">
        <title>High frequency of phylogenetically diverse reductive dehalogenase-homologous genes in deep subseafloor sedimentary metagenomes.</title>
        <authorList>
            <person name="Kawai M."/>
            <person name="Futagami T."/>
            <person name="Toyoda A."/>
            <person name="Takaki Y."/>
            <person name="Nishi S."/>
            <person name="Hori S."/>
            <person name="Arai W."/>
            <person name="Tsubouchi T."/>
            <person name="Morono Y."/>
            <person name="Uchiyama I."/>
            <person name="Ito T."/>
            <person name="Fujiyama A."/>
            <person name="Inagaki F."/>
            <person name="Takami H."/>
        </authorList>
    </citation>
    <scope>NUCLEOTIDE SEQUENCE</scope>
    <source>
        <strain evidence="1">Expedition CK06-06</strain>
    </source>
</reference>
<comment type="caution">
    <text evidence="1">The sequence shown here is derived from an EMBL/GenBank/DDBJ whole genome shotgun (WGS) entry which is preliminary data.</text>
</comment>
<dbReference type="AlphaFoldDB" id="X1VZC3"/>
<feature type="non-terminal residue" evidence="1">
    <location>
        <position position="1"/>
    </location>
</feature>
<protein>
    <submittedName>
        <fullName evidence="1">Uncharacterized protein</fullName>
    </submittedName>
</protein>
<sequence length="41" mass="4545">KSLHRPADDTLEGKGGIEAPTRILENELDLPQYLLRPSFPG</sequence>
<feature type="non-terminal residue" evidence="1">
    <location>
        <position position="41"/>
    </location>
</feature>
<proteinExistence type="predicted"/>
<gene>
    <name evidence="1" type="ORF">S12H4_63433</name>
</gene>